<gene>
    <name evidence="2" type="ORF">NFG58_09435</name>
</gene>
<evidence type="ECO:0000313" key="2">
    <source>
        <dbReference type="EMBL" id="XBO72894.1"/>
    </source>
</evidence>
<dbReference type="RefSeq" id="WP_185696454.1">
    <property type="nucleotide sequence ID" value="NZ_CP098827.1"/>
</dbReference>
<organism evidence="2">
    <name type="scientific">Halomonas sp. RT37</name>
    <dbReference type="NCBI Taxonomy" id="2950872"/>
    <lineage>
        <taxon>Bacteria</taxon>
        <taxon>Pseudomonadati</taxon>
        <taxon>Pseudomonadota</taxon>
        <taxon>Gammaproteobacteria</taxon>
        <taxon>Oceanospirillales</taxon>
        <taxon>Halomonadaceae</taxon>
        <taxon>Halomonas</taxon>
    </lineage>
</organism>
<reference evidence="2" key="1">
    <citation type="submission" date="2022-06" db="EMBL/GenBank/DDBJ databases">
        <title>A novel DMS-producing enzyme.</title>
        <authorList>
            <person name="Zhang Y."/>
        </authorList>
    </citation>
    <scope>NUCLEOTIDE SEQUENCE</scope>
    <source>
        <strain evidence="2">RT37</strain>
    </source>
</reference>
<proteinExistence type="predicted"/>
<sequence>MTTMGWQRLKLVALIAIFVMPMALAWGMVEFRIGIPDNRTAHGALDADVPPLSRWPALERTDIASRDRGGEVAAHAWTLAYDCGDSCAEDADRWWRLHRALGKDAHRLSRLRVGGDAAALPGESLMTWTESPEWASQGQAWLLDPQGWVAVAYPAGVETRAVMDDIEHLFKRNPEPPLAVLGEDPGEAEATQGATELVSLHDSKGASEDARQEVRHE</sequence>
<feature type="compositionally biased region" description="Basic and acidic residues" evidence="1">
    <location>
        <begin position="199"/>
        <end position="217"/>
    </location>
</feature>
<dbReference type="AlphaFoldDB" id="A0AAU7KNB0"/>
<feature type="region of interest" description="Disordered" evidence="1">
    <location>
        <begin position="175"/>
        <end position="217"/>
    </location>
</feature>
<dbReference type="EMBL" id="CP098827">
    <property type="protein sequence ID" value="XBO72894.1"/>
    <property type="molecule type" value="Genomic_DNA"/>
</dbReference>
<name>A0AAU7KNB0_9GAMM</name>
<accession>A0AAU7KNB0</accession>
<protein>
    <submittedName>
        <fullName evidence="2">Uncharacterized protein</fullName>
    </submittedName>
</protein>
<evidence type="ECO:0000256" key="1">
    <source>
        <dbReference type="SAM" id="MobiDB-lite"/>
    </source>
</evidence>